<dbReference type="InterPro" id="IPR011059">
    <property type="entry name" value="Metal-dep_hydrolase_composite"/>
</dbReference>
<protein>
    <submittedName>
        <fullName evidence="3">Amidohydrolase 3</fullName>
    </submittedName>
    <submittedName>
        <fullName evidence="2">Amidohydrolase family</fullName>
        <ecNumber evidence="2">3.5.-.-</ecNumber>
    </submittedName>
</protein>
<dbReference type="KEGG" id="aacx:DEACI_1248"/>
<feature type="domain" description="Amidohydrolase 3" evidence="1">
    <location>
        <begin position="41"/>
        <end position="518"/>
    </location>
</feature>
<evidence type="ECO:0000313" key="2">
    <source>
        <dbReference type="EMBL" id="CAA7600595.1"/>
    </source>
</evidence>
<dbReference type="InterPro" id="IPR013108">
    <property type="entry name" value="Amidohydro_3"/>
</dbReference>
<dbReference type="EC" id="3.5.-.-" evidence="2"/>
<dbReference type="Proteomes" id="UP001071230">
    <property type="component" value="Unassembled WGS sequence"/>
</dbReference>
<gene>
    <name evidence="2" type="ORF">DEACI_1248</name>
    <name evidence="3" type="ORF">DEACI_3860</name>
</gene>
<dbReference type="RefSeq" id="WP_240984245.1">
    <property type="nucleotide sequence ID" value="NZ_CDGJ01000132.1"/>
</dbReference>
<evidence type="ECO:0000313" key="4">
    <source>
        <dbReference type="Proteomes" id="UP001071230"/>
    </source>
</evidence>
<accession>A0A8S0Y2B9</accession>
<evidence type="ECO:0000313" key="3">
    <source>
        <dbReference type="EMBL" id="CEJ09376.1"/>
    </source>
</evidence>
<reference evidence="2" key="2">
    <citation type="submission" date="2020-01" db="EMBL/GenBank/DDBJ databases">
        <authorList>
            <person name="Hornung B."/>
        </authorList>
    </citation>
    <scope>NUCLEOTIDE SEQUENCE</scope>
    <source>
        <strain evidence="2">PacBioINE</strain>
    </source>
</reference>
<dbReference type="Gene3D" id="2.30.40.10">
    <property type="entry name" value="Urease, subunit C, domain 1"/>
    <property type="match status" value="1"/>
</dbReference>
<dbReference type="Gene3D" id="3.10.310.70">
    <property type="match status" value="1"/>
</dbReference>
<keyword evidence="2" id="KW-0378">Hydrolase</keyword>
<reference evidence="3" key="1">
    <citation type="submission" date="2014-11" db="EMBL/GenBank/DDBJ databases">
        <authorList>
            <person name="Hornung B.V."/>
        </authorList>
    </citation>
    <scope>NUCLEOTIDE SEQUENCE</scope>
    <source>
        <strain evidence="3">INE</strain>
    </source>
</reference>
<dbReference type="EMBL" id="CDGJ01000132">
    <property type="protein sequence ID" value="CEJ09376.1"/>
    <property type="molecule type" value="Genomic_DNA"/>
</dbReference>
<dbReference type="PANTHER" id="PTHR22642:SF2">
    <property type="entry name" value="PROTEIN LONG AFTER FAR-RED 3"/>
    <property type="match status" value="1"/>
</dbReference>
<evidence type="ECO:0000259" key="1">
    <source>
        <dbReference type="Pfam" id="PF07969"/>
    </source>
</evidence>
<dbReference type="Gene3D" id="3.20.20.140">
    <property type="entry name" value="Metal-dependent hydrolases"/>
    <property type="match status" value="1"/>
</dbReference>
<organism evidence="2">
    <name type="scientific">Acididesulfobacillus acetoxydans</name>
    <dbReference type="NCBI Taxonomy" id="1561005"/>
    <lineage>
        <taxon>Bacteria</taxon>
        <taxon>Bacillati</taxon>
        <taxon>Bacillota</taxon>
        <taxon>Clostridia</taxon>
        <taxon>Eubacteriales</taxon>
        <taxon>Peptococcaceae</taxon>
        <taxon>Acididesulfobacillus</taxon>
    </lineage>
</organism>
<dbReference type="InterPro" id="IPR032466">
    <property type="entry name" value="Metal_Hydrolase"/>
</dbReference>
<dbReference type="Pfam" id="PF07969">
    <property type="entry name" value="Amidohydro_3"/>
    <property type="match status" value="1"/>
</dbReference>
<dbReference type="SUPFAM" id="SSF51338">
    <property type="entry name" value="Composite domain of metallo-dependent hydrolases"/>
    <property type="match status" value="1"/>
</dbReference>
<dbReference type="GO" id="GO:0016810">
    <property type="term" value="F:hydrolase activity, acting on carbon-nitrogen (but not peptide) bonds"/>
    <property type="evidence" value="ECO:0007669"/>
    <property type="project" value="InterPro"/>
</dbReference>
<dbReference type="Proteomes" id="UP000836597">
    <property type="component" value="Chromosome"/>
</dbReference>
<dbReference type="SUPFAM" id="SSF51556">
    <property type="entry name" value="Metallo-dependent hydrolases"/>
    <property type="match status" value="1"/>
</dbReference>
<sequence length="526" mass="56821">MDLEFIGKIYTLTGTEPVDSMIVRDKKIVYAGPRVHGIPRQTVDLAGAIVLPGFVDCHTHPLLLGLLQKQIRTNPPLLNTLDEFLKAIEDRAREIEKGQWLLGGGFDESQWSLPRLPQRDELDRVSGEHPLLMVRACGHIAVANSLALKLAGITEDSVDPQGGKIVRHEGFLTGELQESAIPLVGRCVPEPDPSVTASAISDASKYLASRGVTTVCDMESGSGSSEEWDLYSEGLREGNWKQRVGLFIVFEWFKVRGKLPLLEPGVTQDLKLLGLKVFADGSISGHTAALHEPYLHDWGRGIMRVSEREIEEAASMALSHGLKLAVHAMGDAAIDLVVTALSKFGVHGGDSFTIEHAALPTTYAQGMMAKHGIGVVTQPIFTYAEIESYLNGLGYDRTFNSYPIRSLKEQGIKVALSSDAPSTAHSDPANPWLGIAMATGRRTARGMALSGGECISLGEALKSYTAIGAAVRGFENCGCLLPGCDADFSLWDKDPFKEGPASMPGEALATYRNGEVIHSAKTWTSY</sequence>
<keyword evidence="4" id="KW-1185">Reference proteome</keyword>
<proteinExistence type="predicted"/>
<name>A0A8S0Y2B9_9FIRM</name>
<dbReference type="AlphaFoldDB" id="A0A8S0Y2B9"/>
<dbReference type="CDD" id="cd01300">
    <property type="entry name" value="YtcJ_like"/>
    <property type="match status" value="1"/>
</dbReference>
<dbReference type="PANTHER" id="PTHR22642">
    <property type="entry name" value="IMIDAZOLONEPROPIONASE"/>
    <property type="match status" value="1"/>
</dbReference>
<dbReference type="InterPro" id="IPR033932">
    <property type="entry name" value="YtcJ-like"/>
</dbReference>
<dbReference type="EMBL" id="LR746496">
    <property type="protein sequence ID" value="CAA7600595.1"/>
    <property type="molecule type" value="Genomic_DNA"/>
</dbReference>